<evidence type="ECO:0000256" key="6">
    <source>
        <dbReference type="SAM" id="MobiDB-lite"/>
    </source>
</evidence>
<dbReference type="Pfam" id="PF03631">
    <property type="entry name" value="Virul_fac_BrkB"/>
    <property type="match status" value="1"/>
</dbReference>
<dbReference type="NCBIfam" id="TIGR00765">
    <property type="entry name" value="yihY_not_rbn"/>
    <property type="match status" value="1"/>
</dbReference>
<evidence type="ECO:0000256" key="1">
    <source>
        <dbReference type="ARBA" id="ARBA00004651"/>
    </source>
</evidence>
<reference evidence="8 9" key="1">
    <citation type="submission" date="2016-10" db="EMBL/GenBank/DDBJ databases">
        <authorList>
            <person name="de Groot N.N."/>
        </authorList>
    </citation>
    <scope>NUCLEOTIDE SEQUENCE [LARGE SCALE GENOMIC DNA]</scope>
    <source>
        <strain evidence="8 9">CGMCC 1.8894</strain>
    </source>
</reference>
<dbReference type="AlphaFoldDB" id="A0A1H2R8J8"/>
<evidence type="ECO:0000256" key="7">
    <source>
        <dbReference type="SAM" id="Phobius"/>
    </source>
</evidence>
<feature type="transmembrane region" description="Helical" evidence="7">
    <location>
        <begin position="33"/>
        <end position="55"/>
    </location>
</feature>
<feature type="region of interest" description="Disordered" evidence="6">
    <location>
        <begin position="282"/>
        <end position="305"/>
    </location>
</feature>
<comment type="subcellular location">
    <subcellularLocation>
        <location evidence="1">Cell membrane</location>
        <topology evidence="1">Multi-pass membrane protein</topology>
    </subcellularLocation>
</comment>
<evidence type="ECO:0000256" key="3">
    <source>
        <dbReference type="ARBA" id="ARBA00022692"/>
    </source>
</evidence>
<keyword evidence="5 7" id="KW-0472">Membrane</keyword>
<dbReference type="PANTHER" id="PTHR30213">
    <property type="entry name" value="INNER MEMBRANE PROTEIN YHJD"/>
    <property type="match status" value="1"/>
</dbReference>
<feature type="transmembrane region" description="Helical" evidence="7">
    <location>
        <begin position="137"/>
        <end position="167"/>
    </location>
</feature>
<evidence type="ECO:0000256" key="4">
    <source>
        <dbReference type="ARBA" id="ARBA00022989"/>
    </source>
</evidence>
<keyword evidence="9" id="KW-1185">Reference proteome</keyword>
<feature type="transmembrane region" description="Helical" evidence="7">
    <location>
        <begin position="211"/>
        <end position="235"/>
    </location>
</feature>
<accession>A0A1H2R8J8</accession>
<sequence>MTFASAIFYAFRHLSDTLQLIQRRHLGLVSAGVAFFAMLAIFPAVAAVIALFGYFTDPQLIQNQLELLSDFIPTDAYTLLRNQVLRLVQTNDSTLGWTSVISIGAALWSARRGVAALIQGLNAIYGTHSRGGLRDMIVAVAMTGAMVLVALVALAALVIVPILLAFFPLGGFYGVLLEVLRWAAALGVLVVGLALFYRYGPNREGVGRGRWASPGLALAVVLWAGASVAFSIFLANFGNYNEVYGSIGAVVALLMWFYISAYSVLLGGVLNSVMEGRHRKEVSPFVDEEPSDTAGGAAASVPSDE</sequence>
<dbReference type="STRING" id="564137.SAMN04488238_101230"/>
<feature type="transmembrane region" description="Helical" evidence="7">
    <location>
        <begin position="179"/>
        <end position="199"/>
    </location>
</feature>
<keyword evidence="2" id="KW-1003">Cell membrane</keyword>
<proteinExistence type="predicted"/>
<keyword evidence="3 7" id="KW-0812">Transmembrane</keyword>
<organism evidence="8 9">
    <name type="scientific">Roseicitreum antarcticum</name>
    <dbReference type="NCBI Taxonomy" id="564137"/>
    <lineage>
        <taxon>Bacteria</taxon>
        <taxon>Pseudomonadati</taxon>
        <taxon>Pseudomonadota</taxon>
        <taxon>Alphaproteobacteria</taxon>
        <taxon>Rhodobacterales</taxon>
        <taxon>Paracoccaceae</taxon>
        <taxon>Roseicitreum</taxon>
    </lineage>
</organism>
<evidence type="ECO:0000256" key="5">
    <source>
        <dbReference type="ARBA" id="ARBA00023136"/>
    </source>
</evidence>
<dbReference type="EMBL" id="FNOM01000001">
    <property type="protein sequence ID" value="SDW15782.1"/>
    <property type="molecule type" value="Genomic_DNA"/>
</dbReference>
<protein>
    <submittedName>
        <fullName evidence="8">Membrane protein</fullName>
    </submittedName>
</protein>
<gene>
    <name evidence="8" type="ORF">SAMN04488238_101230</name>
</gene>
<evidence type="ECO:0000313" key="9">
    <source>
        <dbReference type="Proteomes" id="UP000198539"/>
    </source>
</evidence>
<name>A0A1H2R8J8_9RHOB</name>
<feature type="transmembrane region" description="Helical" evidence="7">
    <location>
        <begin position="247"/>
        <end position="270"/>
    </location>
</feature>
<dbReference type="PANTHER" id="PTHR30213:SF0">
    <property type="entry name" value="UPF0761 MEMBRANE PROTEIN YIHY"/>
    <property type="match status" value="1"/>
</dbReference>
<evidence type="ECO:0000256" key="2">
    <source>
        <dbReference type="ARBA" id="ARBA00022475"/>
    </source>
</evidence>
<dbReference type="OrthoDB" id="9781030at2"/>
<keyword evidence="4 7" id="KW-1133">Transmembrane helix</keyword>
<dbReference type="Proteomes" id="UP000198539">
    <property type="component" value="Unassembled WGS sequence"/>
</dbReference>
<dbReference type="InterPro" id="IPR017039">
    <property type="entry name" value="Virul_fac_BrkB"/>
</dbReference>
<dbReference type="PIRSF" id="PIRSF035875">
    <property type="entry name" value="RNase_BN"/>
    <property type="match status" value="1"/>
</dbReference>
<evidence type="ECO:0000313" key="8">
    <source>
        <dbReference type="EMBL" id="SDW15782.1"/>
    </source>
</evidence>
<dbReference type="GO" id="GO:0005886">
    <property type="term" value="C:plasma membrane"/>
    <property type="evidence" value="ECO:0007669"/>
    <property type="project" value="UniProtKB-SubCell"/>
</dbReference>